<name>A0ABQ1VS89_9BACL</name>
<dbReference type="SUPFAM" id="SSF56300">
    <property type="entry name" value="Metallo-dependent phosphatases"/>
    <property type="match status" value="1"/>
</dbReference>
<keyword evidence="3" id="KW-0812">Transmembrane</keyword>
<dbReference type="Proteomes" id="UP000608420">
    <property type="component" value="Unassembled WGS sequence"/>
</dbReference>
<dbReference type="CDD" id="cd07381">
    <property type="entry name" value="MPP_CapA"/>
    <property type="match status" value="1"/>
</dbReference>
<dbReference type="Gene3D" id="3.60.21.10">
    <property type="match status" value="1"/>
</dbReference>
<keyword evidence="3" id="KW-1133">Transmembrane helix</keyword>
<proteinExistence type="inferred from homology"/>
<comment type="caution">
    <text evidence="5">The sequence shown here is derived from an EMBL/GenBank/DDBJ whole genome shotgun (WGS) entry which is preliminary data.</text>
</comment>
<evidence type="ECO:0000313" key="6">
    <source>
        <dbReference type="Proteomes" id="UP000608420"/>
    </source>
</evidence>
<sequence>MYPPRSEKNKKRKQEQERRLSRFWLALNGLLIFIIIVLGTYFYLDYRTTQGNFNKEQEEQRTPGLYEMPEVSRAEDQPSDAPGDVLDEQEPDMNGDGQGGDPDDEVQDAAKPESEAEAEDGDGAIVDLTPAEDSVDDGEQVWIHFGGDTIFSGNVAKVLEKQGYDYPYQYVKDLFQADDLTVLNLETPVTDGGTAAENKTFVFKSPPQALDAMAEAGVEAVNLANNHTLDQGVEGLLDTIEHLKKSKIQYVGAGSNQEEAYAPVYFERKGMKIALLGFSRVIPHSDWAAGKNKAGVAAAYDSTLAEKAIREARKKADLVLVVAHWGKERVTKLEQHQTTLAHTFIDAGADLVIGGHPHVMQGIEQYKGKWVVYSTGNFIFTKSNDPKTWETAVFSAKCSKSRDCRLKLTPYLTEIGQPVPMEEKDGSKLLQEVEAMSPGIKINASGEVSTKS</sequence>
<evidence type="ECO:0000256" key="2">
    <source>
        <dbReference type="SAM" id="MobiDB-lite"/>
    </source>
</evidence>
<dbReference type="Pfam" id="PF09587">
    <property type="entry name" value="PGA_cap"/>
    <property type="match status" value="1"/>
</dbReference>
<dbReference type="RefSeq" id="WP_120460796.1">
    <property type="nucleotide sequence ID" value="NZ_BMIW01000006.1"/>
</dbReference>
<reference evidence="6" key="1">
    <citation type="journal article" date="2019" name="Int. J. Syst. Evol. Microbiol.">
        <title>The Global Catalogue of Microorganisms (GCM) 10K type strain sequencing project: providing services to taxonomists for standard genome sequencing and annotation.</title>
        <authorList>
            <consortium name="The Broad Institute Genomics Platform"/>
            <consortium name="The Broad Institute Genome Sequencing Center for Infectious Disease"/>
            <person name="Wu L."/>
            <person name="Ma J."/>
        </authorList>
    </citation>
    <scope>NUCLEOTIDE SEQUENCE [LARGE SCALE GENOMIC DNA]</scope>
    <source>
        <strain evidence="6">CGMCC 1.15420</strain>
    </source>
</reference>
<dbReference type="SMART" id="SM00854">
    <property type="entry name" value="PGA_cap"/>
    <property type="match status" value="1"/>
</dbReference>
<evidence type="ECO:0000256" key="3">
    <source>
        <dbReference type="SAM" id="Phobius"/>
    </source>
</evidence>
<evidence type="ECO:0000259" key="4">
    <source>
        <dbReference type="SMART" id="SM00854"/>
    </source>
</evidence>
<keyword evidence="3" id="KW-0472">Membrane</keyword>
<dbReference type="InterPro" id="IPR019079">
    <property type="entry name" value="Capsule_synth_CapA"/>
</dbReference>
<dbReference type="PANTHER" id="PTHR33393:SF13">
    <property type="entry name" value="PGA BIOSYNTHESIS PROTEIN CAPA"/>
    <property type="match status" value="1"/>
</dbReference>
<dbReference type="PANTHER" id="PTHR33393">
    <property type="entry name" value="POLYGLUTAMINE SYNTHESIS ACCESSORY PROTEIN RV0574C-RELATED"/>
    <property type="match status" value="1"/>
</dbReference>
<dbReference type="InterPro" id="IPR029052">
    <property type="entry name" value="Metallo-depent_PP-like"/>
</dbReference>
<protein>
    <recommendedName>
        <fullName evidence="4">Capsule synthesis protein CapA domain-containing protein</fullName>
    </recommendedName>
</protein>
<gene>
    <name evidence="5" type="ORF">GCM10010913_11730</name>
</gene>
<accession>A0ABQ1VS89</accession>
<organism evidence="5 6">
    <name type="scientific">Paenibacillus aceti</name>
    <dbReference type="NCBI Taxonomy" id="1820010"/>
    <lineage>
        <taxon>Bacteria</taxon>
        <taxon>Bacillati</taxon>
        <taxon>Bacillota</taxon>
        <taxon>Bacilli</taxon>
        <taxon>Bacillales</taxon>
        <taxon>Paenibacillaceae</taxon>
        <taxon>Paenibacillus</taxon>
    </lineage>
</organism>
<dbReference type="InterPro" id="IPR052169">
    <property type="entry name" value="CW_Biosynth-Accessory"/>
</dbReference>
<evidence type="ECO:0000313" key="5">
    <source>
        <dbReference type="EMBL" id="GGF91839.1"/>
    </source>
</evidence>
<dbReference type="EMBL" id="BMIW01000006">
    <property type="protein sequence ID" value="GGF91839.1"/>
    <property type="molecule type" value="Genomic_DNA"/>
</dbReference>
<feature type="domain" description="Capsule synthesis protein CapA" evidence="4">
    <location>
        <begin position="142"/>
        <end position="382"/>
    </location>
</feature>
<evidence type="ECO:0000256" key="1">
    <source>
        <dbReference type="ARBA" id="ARBA00005662"/>
    </source>
</evidence>
<comment type="similarity">
    <text evidence="1">Belongs to the CapA family.</text>
</comment>
<feature type="region of interest" description="Disordered" evidence="2">
    <location>
        <begin position="71"/>
        <end position="130"/>
    </location>
</feature>
<feature type="transmembrane region" description="Helical" evidence="3">
    <location>
        <begin position="21"/>
        <end position="44"/>
    </location>
</feature>
<keyword evidence="6" id="KW-1185">Reference proteome</keyword>